<dbReference type="InParanoid" id="A0A2T3A0E3"/>
<dbReference type="SUPFAM" id="SSF50939">
    <property type="entry name" value="Sialidases"/>
    <property type="match status" value="1"/>
</dbReference>
<sequence>MAGSAASTPNPDSYWRASPPIKYTDTVNAGWSQISNATDLLVYNGVAENRTYAHHPELYYSVKTKTVYLIHSSAPIDEDSMGQDIWITVSHDDGQSWTPPHPILPAALLSNQTNTYNFTYWCDASIWQRALQALTVVEVNGVVYTIGQTTDFYCWGDIGSGSKAAGRIARAVTSSGTEADDPCWLSMNNWTEVHLFNETVYGTEYGMKFCQDKDAINALIAEPDEVPAWGDWLYNHDLHAADGVHYMQENTHAVWIVDDSSITGGYWQRFWRDITATNNTQSVWVETTISIRGADWYPHVREEYGNKIFQTNIPDAKTKQFLGVLSGSGDRYFVSNSRNNSELIRQPLTIALSRGADLSYTNIGVLRTGADPFPAPDTRDYKNVGFSYPTAVQVGNSLIVSYSEDKQNIWVTYVDISDLP</sequence>
<organism evidence="1 2">
    <name type="scientific">Coniella lustricola</name>
    <dbReference type="NCBI Taxonomy" id="2025994"/>
    <lineage>
        <taxon>Eukaryota</taxon>
        <taxon>Fungi</taxon>
        <taxon>Dikarya</taxon>
        <taxon>Ascomycota</taxon>
        <taxon>Pezizomycotina</taxon>
        <taxon>Sordariomycetes</taxon>
        <taxon>Sordariomycetidae</taxon>
        <taxon>Diaporthales</taxon>
        <taxon>Schizoparmaceae</taxon>
        <taxon>Coniella</taxon>
    </lineage>
</organism>
<reference evidence="1 2" key="1">
    <citation type="journal article" date="2018" name="Mycol. Prog.">
        <title>Coniella lustricola, a new species from submerged detritus.</title>
        <authorList>
            <person name="Raudabaugh D.B."/>
            <person name="Iturriaga T."/>
            <person name="Carver A."/>
            <person name="Mondo S."/>
            <person name="Pangilinan J."/>
            <person name="Lipzen A."/>
            <person name="He G."/>
            <person name="Amirebrahimi M."/>
            <person name="Grigoriev I.V."/>
            <person name="Miller A.N."/>
        </authorList>
    </citation>
    <scope>NUCLEOTIDE SEQUENCE [LARGE SCALE GENOMIC DNA]</scope>
    <source>
        <strain evidence="1 2">B22-T-1</strain>
    </source>
</reference>
<protein>
    <recommendedName>
        <fullName evidence="3">Sialidase</fullName>
    </recommendedName>
</protein>
<gene>
    <name evidence="1" type="ORF">BD289DRAFT_462467</name>
</gene>
<evidence type="ECO:0000313" key="2">
    <source>
        <dbReference type="Proteomes" id="UP000241462"/>
    </source>
</evidence>
<dbReference type="Proteomes" id="UP000241462">
    <property type="component" value="Unassembled WGS sequence"/>
</dbReference>
<dbReference type="EMBL" id="KZ678527">
    <property type="protein sequence ID" value="PSR80526.1"/>
    <property type="molecule type" value="Genomic_DNA"/>
</dbReference>
<proteinExistence type="predicted"/>
<evidence type="ECO:0000313" key="1">
    <source>
        <dbReference type="EMBL" id="PSR80526.1"/>
    </source>
</evidence>
<evidence type="ECO:0008006" key="3">
    <source>
        <dbReference type="Google" id="ProtNLM"/>
    </source>
</evidence>
<keyword evidence="2" id="KW-1185">Reference proteome</keyword>
<dbReference type="OrthoDB" id="3701586at2759"/>
<accession>A0A2T3A0E3</accession>
<name>A0A2T3A0E3_9PEZI</name>
<dbReference type="InterPro" id="IPR036278">
    <property type="entry name" value="Sialidase_sf"/>
</dbReference>
<dbReference type="STRING" id="2025994.A0A2T3A0E3"/>
<dbReference type="AlphaFoldDB" id="A0A2T3A0E3"/>